<keyword evidence="2" id="KW-0472">Membrane</keyword>
<dbReference type="InterPro" id="IPR011990">
    <property type="entry name" value="TPR-like_helical_dom_sf"/>
</dbReference>
<name>A0ABV4HTZ7_9GAMM</name>
<accession>A0ABV4HTZ7</accession>
<protein>
    <recommendedName>
        <fullName evidence="5">Sel1 repeat family protein</fullName>
    </recommendedName>
</protein>
<gene>
    <name evidence="3" type="ORF">AB6713_16660</name>
</gene>
<reference evidence="3 4" key="1">
    <citation type="submission" date="2024-07" db="EMBL/GenBank/DDBJ databases">
        <title>Luteimonas salilacus sp. nov., isolated from the shore soil of Salt Lake in Tibet of China.</title>
        <authorList>
            <person name="Zhang X."/>
            <person name="Li A."/>
        </authorList>
    </citation>
    <scope>NUCLEOTIDE SEQUENCE [LARGE SCALE GENOMIC DNA]</scope>
    <source>
        <strain evidence="3 4">B3-2-R+30</strain>
    </source>
</reference>
<comment type="caution">
    <text evidence="3">The sequence shown here is derived from an EMBL/GenBank/DDBJ whole genome shotgun (WGS) entry which is preliminary data.</text>
</comment>
<dbReference type="Gene3D" id="1.25.40.10">
    <property type="entry name" value="Tetratricopeptide repeat domain"/>
    <property type="match status" value="1"/>
</dbReference>
<organism evidence="3 4">
    <name type="scientific">Luteimonas salinilitoris</name>
    <dbReference type="NCBI Taxonomy" id="3237697"/>
    <lineage>
        <taxon>Bacteria</taxon>
        <taxon>Pseudomonadati</taxon>
        <taxon>Pseudomonadota</taxon>
        <taxon>Gammaproteobacteria</taxon>
        <taxon>Lysobacterales</taxon>
        <taxon>Lysobacteraceae</taxon>
        <taxon>Luteimonas</taxon>
    </lineage>
</organism>
<evidence type="ECO:0000313" key="4">
    <source>
        <dbReference type="Proteomes" id="UP001566331"/>
    </source>
</evidence>
<feature type="transmembrane region" description="Helical" evidence="2">
    <location>
        <begin position="66"/>
        <end position="83"/>
    </location>
</feature>
<keyword evidence="2" id="KW-1133">Transmembrane helix</keyword>
<dbReference type="Proteomes" id="UP001566331">
    <property type="component" value="Unassembled WGS sequence"/>
</dbReference>
<feature type="non-terminal residue" evidence="3">
    <location>
        <position position="1"/>
    </location>
</feature>
<sequence length="359" mass="39468">PDPVPCFCSSRQRFPPCPFARRTPLRTLRKIVLTSLTPFPGPERYILDGSTHLETGTGDTMRMKRLLAAIAGIAIIGGIWLLTRDTELPGRRAESNAKPNEAAGTAPGQDGHRRPRAPLPEGPFHAVRAELDSRARAGDAEAAYRLGNVIGQCLTYERMPMGAFIAIIAQAAAYFGDTFQLAGRPIDSDINVDALLERKQELDELCKGTEDLTETADAADAHAWILRAVALGHTTAMARYPDHAFAEFKTHADLLDNADEVARRRDRARVLIERAFRAGDPEALYAYATAHGPDGMLEEDPVRVLAYWNAYRQVTTTSDAMGRLGDAAIRERLSPTQIQEAERMSPRILGTFHRSGEGR</sequence>
<evidence type="ECO:0000256" key="2">
    <source>
        <dbReference type="SAM" id="Phobius"/>
    </source>
</evidence>
<dbReference type="EMBL" id="JBFWIC010000029">
    <property type="protein sequence ID" value="MEZ0476233.1"/>
    <property type="molecule type" value="Genomic_DNA"/>
</dbReference>
<keyword evidence="4" id="KW-1185">Reference proteome</keyword>
<evidence type="ECO:0008006" key="5">
    <source>
        <dbReference type="Google" id="ProtNLM"/>
    </source>
</evidence>
<feature type="region of interest" description="Disordered" evidence="1">
    <location>
        <begin position="91"/>
        <end position="122"/>
    </location>
</feature>
<keyword evidence="2" id="KW-0812">Transmembrane</keyword>
<dbReference type="RefSeq" id="WP_370565597.1">
    <property type="nucleotide sequence ID" value="NZ_JBFWIB010000019.1"/>
</dbReference>
<proteinExistence type="predicted"/>
<evidence type="ECO:0000256" key="1">
    <source>
        <dbReference type="SAM" id="MobiDB-lite"/>
    </source>
</evidence>
<evidence type="ECO:0000313" key="3">
    <source>
        <dbReference type="EMBL" id="MEZ0476233.1"/>
    </source>
</evidence>